<accession>A0A3N4IEK1</accession>
<name>A0A3N4IEK1_ASCIM</name>
<dbReference type="InterPro" id="IPR011006">
    <property type="entry name" value="CheY-like_superfamily"/>
</dbReference>
<dbReference type="PROSITE" id="PS50110">
    <property type="entry name" value="RESPONSE_REGULATORY"/>
    <property type="match status" value="1"/>
</dbReference>
<dbReference type="InterPro" id="IPR003594">
    <property type="entry name" value="HATPase_dom"/>
</dbReference>
<feature type="region of interest" description="Disordered" evidence="8">
    <location>
        <begin position="272"/>
        <end position="295"/>
    </location>
</feature>
<evidence type="ECO:0000256" key="2">
    <source>
        <dbReference type="ARBA" id="ARBA00012438"/>
    </source>
</evidence>
<protein>
    <recommendedName>
        <fullName evidence="2">histidine kinase</fullName>
        <ecNumber evidence="2">2.7.13.3</ecNumber>
    </recommendedName>
</protein>
<dbReference type="SUPFAM" id="SSF52172">
    <property type="entry name" value="CheY-like"/>
    <property type="match status" value="1"/>
</dbReference>
<dbReference type="PRINTS" id="PR00344">
    <property type="entry name" value="BCTRLSENSOR"/>
</dbReference>
<feature type="coiled-coil region" evidence="7">
    <location>
        <begin position="205"/>
        <end position="250"/>
    </location>
</feature>
<feature type="modified residue" description="4-aspartylphosphate" evidence="6">
    <location>
        <position position="1324"/>
    </location>
</feature>
<dbReference type="Gene3D" id="3.40.50.2300">
    <property type="match status" value="1"/>
</dbReference>
<dbReference type="InterPro" id="IPR003661">
    <property type="entry name" value="HisK_dim/P_dom"/>
</dbReference>
<keyword evidence="3 6" id="KW-0597">Phosphoprotein</keyword>
<feature type="compositionally biased region" description="Basic and acidic residues" evidence="8">
    <location>
        <begin position="416"/>
        <end position="425"/>
    </location>
</feature>
<dbReference type="PANTHER" id="PTHR43047">
    <property type="entry name" value="TWO-COMPONENT HISTIDINE PROTEIN KINASE"/>
    <property type="match status" value="1"/>
</dbReference>
<evidence type="ECO:0000256" key="6">
    <source>
        <dbReference type="PROSITE-ProRule" id="PRU00169"/>
    </source>
</evidence>
<evidence type="ECO:0000313" key="11">
    <source>
        <dbReference type="EMBL" id="RPA83118.1"/>
    </source>
</evidence>
<dbReference type="InterPro" id="IPR005467">
    <property type="entry name" value="His_kinase_dom"/>
</dbReference>
<dbReference type="SMART" id="SM00387">
    <property type="entry name" value="HATPase_c"/>
    <property type="match status" value="1"/>
</dbReference>
<evidence type="ECO:0000256" key="7">
    <source>
        <dbReference type="SAM" id="Coils"/>
    </source>
</evidence>
<feature type="compositionally biased region" description="Low complexity" evidence="8">
    <location>
        <begin position="377"/>
        <end position="390"/>
    </location>
</feature>
<keyword evidence="5" id="KW-0418">Kinase</keyword>
<evidence type="ECO:0000256" key="4">
    <source>
        <dbReference type="ARBA" id="ARBA00022679"/>
    </source>
</evidence>
<feature type="region of interest" description="Disordered" evidence="8">
    <location>
        <begin position="1414"/>
        <end position="1434"/>
    </location>
</feature>
<gene>
    <name evidence="11" type="ORF">BJ508DRAFT_78918</name>
</gene>
<sequence length="1434" mass="158455">MVTRMLDARRCIVTMTGSGLSYVIAESTRTLSLRYPHTHAPGDQLMLGGGSATASMDGLCEHTISLLPPPPDSDEPFLLEIPDLARHPKYFNAGYVRGWPHGRFYCGAPLRTKNGVSIGTVCVMDDRPRYNGLTPEERVQMASMADIFMNYLEKKQSDTEKQRGQLMEMELSRFIAEGFMPTEGATMAERRDGRLWSETILQERRQKELQRRKQVEEKRQIFQERQFAEMVKQQKERERVEEEMRREAMRPDTVMTAILSKEGKQITTITTLDPRRPFDGSSQQISRSDSDETFMSARSEAMNSWSPKSQMSEPPVMIAHIRPRQPGLIELRNARASEDVEDDGFVSLADTLTAVPRSDNPSGLEQVSFEAEACASSASSTSGFSRSTVAEDATQATSPDPPEVIASPESIMRDGSPSRETDETRPTSGTIGSELAPEDFASIGTAETTMGGTWEQESTRRRSNYEQTASVEPHFRAIFSRAASLIRSTIQAEVVFLDGDLEGYFEVDGSDGDNSASNNGWGFSHASTDPDVEAMTRASRPAAHRQRTGVLGYATAGGSSLHPRSKQVRDGYKSLGFDVSQLDETLLNQIVEENYDGQIIAFVDEYPGLSEERSEFQATEKIIAAFLPGVKCAIIMPLFDHNRKLLSVCFAWTTLSTKVFIGESEGRFVRGIASSIMNEVTRLNILNADKAKSEFISSISHELRSPLHGILASANFLAEGNLDQDQRAFVGTIISCGTTLLDTVNHVLDFQKLNYLQDRKLVAMEGDGSTDGRVLDTINEDVESQESVSSSIPVATSLVETDLSTLIQEVTDGVALGYEFKGFSTPSIGDGAGAATFMRSMSSATKTETVTVIVDVDRRVNGWNFLLNPAAFKRIINNLVGNAFKYNREKGWIRISLTAEDMPDDALRGCKRAKVKLTVADSGRGISREFLKTRLFTPFSQENPLSAGAGLGMCIVRQLVGMMEGNIDIKSRAGRGTTVTIETVLVHKSPTYGQPTPHNEIDIRSFRGKTEGKRALLVGFDTWEVSPNLEPYQQAANYLRESISNYCRQYFGLHLLDDGHPDRAEDKLADFIIVNESTLETRRRLGKLSNESDTLRRVPVVVLCTRSPADTPSGQKLFPYKNPHYSITFSRKPCGPKKLAKALRFCLDKVDEQKDATVEALNEKLKSMKGEAPRRIQLPQDDPIFRAMGSPVTPLSNPFDDLFSSASTRSGRTSKQTTPITVIDTGATPKPIFWAGSQPLPQPLTQVVLPKKITIPPSSKPAAQDGGKKMSILVVEDNHINMMLLTTYLRRNKYQYDTAVNGLEALNKVKAHESEGGYDAILMDLQMPVLSGIEATREIRIHENNNPTIFKRSFIVALTGLAASSERRDAFDAGINAFMVKPVNFKELEKLLGEHVGFDGEKIKLVSESLADETELGGLKAASESEDNSSETEH</sequence>
<dbReference type="Proteomes" id="UP000275078">
    <property type="component" value="Unassembled WGS sequence"/>
</dbReference>
<keyword evidence="7" id="KW-0175">Coiled coil</keyword>
<evidence type="ECO:0000259" key="9">
    <source>
        <dbReference type="PROSITE" id="PS50109"/>
    </source>
</evidence>
<dbReference type="Pfam" id="PF00512">
    <property type="entry name" value="HisKA"/>
    <property type="match status" value="1"/>
</dbReference>
<dbReference type="InterPro" id="IPR036097">
    <property type="entry name" value="HisK_dim/P_sf"/>
</dbReference>
<dbReference type="SUPFAM" id="SSF47384">
    <property type="entry name" value="Homodimeric domain of signal transducing histidine kinase"/>
    <property type="match status" value="1"/>
</dbReference>
<dbReference type="FunFam" id="1.10.287.130:FF:000023">
    <property type="entry name" value="Sensor histidine kinase/response regulator, putative"/>
    <property type="match status" value="1"/>
</dbReference>
<dbReference type="SMART" id="SM00388">
    <property type="entry name" value="HisKA"/>
    <property type="match status" value="1"/>
</dbReference>
<evidence type="ECO:0000256" key="3">
    <source>
        <dbReference type="ARBA" id="ARBA00022553"/>
    </source>
</evidence>
<keyword evidence="4" id="KW-0808">Transferase</keyword>
<keyword evidence="12" id="KW-1185">Reference proteome</keyword>
<dbReference type="CDD" id="cd00082">
    <property type="entry name" value="HisKA"/>
    <property type="match status" value="1"/>
</dbReference>
<dbReference type="SUPFAM" id="SSF55874">
    <property type="entry name" value="ATPase domain of HSP90 chaperone/DNA topoisomerase II/histidine kinase"/>
    <property type="match status" value="1"/>
</dbReference>
<feature type="compositionally biased region" description="Acidic residues" evidence="8">
    <location>
        <begin position="1424"/>
        <end position="1434"/>
    </location>
</feature>
<dbReference type="GO" id="GO:0009927">
    <property type="term" value="F:histidine phosphotransfer kinase activity"/>
    <property type="evidence" value="ECO:0007669"/>
    <property type="project" value="TreeGrafter"/>
</dbReference>
<dbReference type="InterPro" id="IPR001789">
    <property type="entry name" value="Sig_transdc_resp-reg_receiver"/>
</dbReference>
<proteinExistence type="predicted"/>
<organism evidence="11 12">
    <name type="scientific">Ascobolus immersus RN42</name>
    <dbReference type="NCBI Taxonomy" id="1160509"/>
    <lineage>
        <taxon>Eukaryota</taxon>
        <taxon>Fungi</taxon>
        <taxon>Dikarya</taxon>
        <taxon>Ascomycota</taxon>
        <taxon>Pezizomycotina</taxon>
        <taxon>Pezizomycetes</taxon>
        <taxon>Pezizales</taxon>
        <taxon>Ascobolaceae</taxon>
        <taxon>Ascobolus</taxon>
    </lineage>
</organism>
<evidence type="ECO:0000256" key="8">
    <source>
        <dbReference type="SAM" id="MobiDB-lite"/>
    </source>
</evidence>
<dbReference type="InterPro" id="IPR004358">
    <property type="entry name" value="Sig_transdc_His_kin-like_C"/>
</dbReference>
<evidence type="ECO:0000259" key="10">
    <source>
        <dbReference type="PROSITE" id="PS50110"/>
    </source>
</evidence>
<dbReference type="Gene3D" id="3.30.565.10">
    <property type="entry name" value="Histidine kinase-like ATPase, C-terminal domain"/>
    <property type="match status" value="1"/>
</dbReference>
<feature type="domain" description="Response regulatory" evidence="10">
    <location>
        <begin position="1271"/>
        <end position="1396"/>
    </location>
</feature>
<dbReference type="PROSITE" id="PS50109">
    <property type="entry name" value="HIS_KIN"/>
    <property type="match status" value="1"/>
</dbReference>
<comment type="catalytic activity">
    <reaction evidence="1">
        <text>ATP + protein L-histidine = ADP + protein N-phospho-L-histidine.</text>
        <dbReference type="EC" id="2.7.13.3"/>
    </reaction>
</comment>
<dbReference type="Gene3D" id="1.10.287.130">
    <property type="match status" value="1"/>
</dbReference>
<dbReference type="InterPro" id="IPR036890">
    <property type="entry name" value="HATPase_C_sf"/>
</dbReference>
<dbReference type="GO" id="GO:0005886">
    <property type="term" value="C:plasma membrane"/>
    <property type="evidence" value="ECO:0007669"/>
    <property type="project" value="TreeGrafter"/>
</dbReference>
<feature type="domain" description="Histidine kinase" evidence="9">
    <location>
        <begin position="698"/>
        <end position="987"/>
    </location>
</feature>
<dbReference type="EMBL" id="ML119667">
    <property type="protein sequence ID" value="RPA83118.1"/>
    <property type="molecule type" value="Genomic_DNA"/>
</dbReference>
<feature type="region of interest" description="Disordered" evidence="8">
    <location>
        <begin position="377"/>
        <end position="467"/>
    </location>
</feature>
<evidence type="ECO:0000256" key="1">
    <source>
        <dbReference type="ARBA" id="ARBA00000085"/>
    </source>
</evidence>
<dbReference type="PANTHER" id="PTHR43047:SF72">
    <property type="entry name" value="OSMOSENSING HISTIDINE PROTEIN KINASE SLN1"/>
    <property type="match status" value="1"/>
</dbReference>
<dbReference type="STRING" id="1160509.A0A3N4IEK1"/>
<dbReference type="SMART" id="SM00448">
    <property type="entry name" value="REC"/>
    <property type="match status" value="1"/>
</dbReference>
<evidence type="ECO:0000313" key="12">
    <source>
        <dbReference type="Proteomes" id="UP000275078"/>
    </source>
</evidence>
<dbReference type="CDD" id="cd17546">
    <property type="entry name" value="REC_hyHK_CKI1_RcsC-like"/>
    <property type="match status" value="1"/>
</dbReference>
<dbReference type="Pfam" id="PF02518">
    <property type="entry name" value="HATPase_c"/>
    <property type="match status" value="1"/>
</dbReference>
<dbReference type="EC" id="2.7.13.3" evidence="2"/>
<evidence type="ECO:0000256" key="5">
    <source>
        <dbReference type="ARBA" id="ARBA00022777"/>
    </source>
</evidence>
<dbReference type="GO" id="GO:0000155">
    <property type="term" value="F:phosphorelay sensor kinase activity"/>
    <property type="evidence" value="ECO:0007669"/>
    <property type="project" value="InterPro"/>
</dbReference>
<dbReference type="OrthoDB" id="303614at2759"/>
<dbReference type="Pfam" id="PF00072">
    <property type="entry name" value="Response_reg"/>
    <property type="match status" value="1"/>
</dbReference>
<reference evidence="11 12" key="1">
    <citation type="journal article" date="2018" name="Nat. Ecol. Evol.">
        <title>Pezizomycetes genomes reveal the molecular basis of ectomycorrhizal truffle lifestyle.</title>
        <authorList>
            <person name="Murat C."/>
            <person name="Payen T."/>
            <person name="Noel B."/>
            <person name="Kuo A."/>
            <person name="Morin E."/>
            <person name="Chen J."/>
            <person name="Kohler A."/>
            <person name="Krizsan K."/>
            <person name="Balestrini R."/>
            <person name="Da Silva C."/>
            <person name="Montanini B."/>
            <person name="Hainaut M."/>
            <person name="Levati E."/>
            <person name="Barry K.W."/>
            <person name="Belfiori B."/>
            <person name="Cichocki N."/>
            <person name="Clum A."/>
            <person name="Dockter R.B."/>
            <person name="Fauchery L."/>
            <person name="Guy J."/>
            <person name="Iotti M."/>
            <person name="Le Tacon F."/>
            <person name="Lindquist E.A."/>
            <person name="Lipzen A."/>
            <person name="Malagnac F."/>
            <person name="Mello A."/>
            <person name="Molinier V."/>
            <person name="Miyauchi S."/>
            <person name="Poulain J."/>
            <person name="Riccioni C."/>
            <person name="Rubini A."/>
            <person name="Sitrit Y."/>
            <person name="Splivallo R."/>
            <person name="Traeger S."/>
            <person name="Wang M."/>
            <person name="Zifcakova L."/>
            <person name="Wipf D."/>
            <person name="Zambonelli A."/>
            <person name="Paolocci F."/>
            <person name="Nowrousian M."/>
            <person name="Ottonello S."/>
            <person name="Baldrian P."/>
            <person name="Spatafora J.W."/>
            <person name="Henrissat B."/>
            <person name="Nagy L.G."/>
            <person name="Aury J.M."/>
            <person name="Wincker P."/>
            <person name="Grigoriev I.V."/>
            <person name="Bonfante P."/>
            <person name="Martin F.M."/>
        </authorList>
    </citation>
    <scope>NUCLEOTIDE SEQUENCE [LARGE SCALE GENOMIC DNA]</scope>
    <source>
        <strain evidence="11 12">RN42</strain>
    </source>
</reference>
<dbReference type="SUPFAM" id="SSF55781">
    <property type="entry name" value="GAF domain-like"/>
    <property type="match status" value="1"/>
</dbReference>